<protein>
    <submittedName>
        <fullName evidence="1">Uncharacterized protein</fullName>
    </submittedName>
</protein>
<accession>A0ACC5W8G4</accession>
<proteinExistence type="predicted"/>
<evidence type="ECO:0000313" key="2">
    <source>
        <dbReference type="Proteomes" id="UP000829447"/>
    </source>
</evidence>
<dbReference type="Proteomes" id="UP000829447">
    <property type="component" value="Linkage Group LG2"/>
</dbReference>
<comment type="caution">
    <text evidence="1">The sequence shown here is derived from an EMBL/GenBank/DDBJ whole genome shotgun (WGS) entry which is preliminary data.</text>
</comment>
<dbReference type="EMBL" id="CM040455">
    <property type="protein sequence ID" value="MCI4375266.1"/>
    <property type="molecule type" value="Genomic_DNA"/>
</dbReference>
<evidence type="ECO:0000313" key="1">
    <source>
        <dbReference type="EMBL" id="MCI4375266.1"/>
    </source>
</evidence>
<name>A0ACC5W8G4_PANGG</name>
<organism evidence="1 2">
    <name type="scientific">Pangasianodon gigas</name>
    <name type="common">Mekong giant catfish</name>
    <name type="synonym">Pangasius gigas</name>
    <dbReference type="NCBI Taxonomy" id="30993"/>
    <lineage>
        <taxon>Eukaryota</taxon>
        <taxon>Metazoa</taxon>
        <taxon>Chordata</taxon>
        <taxon>Craniata</taxon>
        <taxon>Vertebrata</taxon>
        <taxon>Euteleostomi</taxon>
        <taxon>Actinopterygii</taxon>
        <taxon>Neopterygii</taxon>
        <taxon>Teleostei</taxon>
        <taxon>Ostariophysi</taxon>
        <taxon>Siluriformes</taxon>
        <taxon>Pangasiidae</taxon>
        <taxon>Pangasianodon</taxon>
    </lineage>
</organism>
<sequence length="91" mass="9990">MTVNLQCMSLDWGRKLECPEGTPEAQREHAGSVHAGRRQDLNPQPRRLGSGFSGLPSSRSSVQRPLAVLLLPLLSLRAVAKRLRCTAMDVI</sequence>
<reference evidence="1 2" key="1">
    <citation type="journal article" date="2022" name="bioRxiv">
        <title>An ancient truncated duplication of the anti-Mullerian hormone receptor type 2 gene is a potential conserved master sex determinant in the Pangasiidae catfish family.</title>
        <authorList>
            <person name="Wen M."/>
            <person name="Pan Q."/>
            <person name="Jouanno E."/>
            <person name="Montfort J."/>
            <person name="Zahm M."/>
            <person name="Cabau C."/>
            <person name="Klopp C."/>
            <person name="Iampietro C."/>
            <person name="Roques C."/>
            <person name="Bouchez O."/>
            <person name="Castinel A."/>
            <person name="Donnadieu C."/>
            <person name="Parrinello H."/>
            <person name="Poncet C."/>
            <person name="Belmonte E."/>
            <person name="Gautier V."/>
            <person name="Avarre J.-C."/>
            <person name="Dugue R."/>
            <person name="Gustiano R."/>
            <person name="Ha T.T.T."/>
            <person name="Campet M."/>
            <person name="Sriphairoj K."/>
            <person name="Ribolli J."/>
            <person name="de Almeida F.L."/>
            <person name="Desvignes T."/>
            <person name="Postlethwait J.H."/>
            <person name="Bucao C.F."/>
            <person name="Robinson-Rechavi M."/>
            <person name="Bobe J."/>
            <person name="Herpin A."/>
            <person name="Guiguen Y."/>
        </authorList>
    </citation>
    <scope>NUCLEOTIDE SEQUENCE [LARGE SCALE GENOMIC DNA]</scope>
    <source>
        <strain evidence="1">YG-Dec2019</strain>
    </source>
</reference>
<gene>
    <name evidence="1" type="ORF">PGIGA_G00107440</name>
</gene>
<keyword evidence="2" id="KW-1185">Reference proteome</keyword>